<comment type="caution">
    <text evidence="3">The sequence shown here is derived from an EMBL/GenBank/DDBJ whole genome shotgun (WGS) entry which is preliminary data.</text>
</comment>
<organism evidence="3 4">
    <name type="scientific">Thiopseudomonas acetoxidans</name>
    <dbReference type="NCBI Taxonomy" id="3041622"/>
    <lineage>
        <taxon>Bacteria</taxon>
        <taxon>Pseudomonadati</taxon>
        <taxon>Pseudomonadota</taxon>
        <taxon>Gammaproteobacteria</taxon>
        <taxon>Pseudomonadales</taxon>
        <taxon>Pseudomonadaceae</taxon>
        <taxon>Thiopseudomonas</taxon>
    </lineage>
</organism>
<evidence type="ECO:0000313" key="3">
    <source>
        <dbReference type="EMBL" id="MDM7856986.1"/>
    </source>
</evidence>
<dbReference type="Gene3D" id="3.10.450.40">
    <property type="match status" value="1"/>
</dbReference>
<gene>
    <name evidence="3" type="ORF">QEZ41_01640</name>
</gene>
<reference evidence="3 4" key="1">
    <citation type="submission" date="2023-06" db="EMBL/GenBank/DDBJ databases">
        <title>Thiopseudomonas sp. CY1220 draft genome sequence.</title>
        <authorList>
            <person name="Zhao G."/>
            <person name="An M."/>
        </authorList>
    </citation>
    <scope>NUCLEOTIDE SEQUENCE [LARGE SCALE GENOMIC DNA]</scope>
    <source>
        <strain evidence="3 4">CY1220</strain>
    </source>
</reference>
<evidence type="ECO:0000256" key="1">
    <source>
        <dbReference type="SAM" id="SignalP"/>
    </source>
</evidence>
<dbReference type="InterPro" id="IPR025711">
    <property type="entry name" value="PepSY"/>
</dbReference>
<name>A0ABT7SLC3_9GAMM</name>
<dbReference type="EMBL" id="JAUCDY010000001">
    <property type="protein sequence ID" value="MDM7856986.1"/>
    <property type="molecule type" value="Genomic_DNA"/>
</dbReference>
<keyword evidence="4" id="KW-1185">Reference proteome</keyword>
<keyword evidence="1" id="KW-0732">Signal</keyword>
<feature type="domain" description="PepSY" evidence="2">
    <location>
        <begin position="41"/>
        <end position="100"/>
    </location>
</feature>
<evidence type="ECO:0000259" key="2">
    <source>
        <dbReference type="Pfam" id="PF03413"/>
    </source>
</evidence>
<protein>
    <submittedName>
        <fullName evidence="3">Peptidase</fullName>
    </submittedName>
</protein>
<sequence length="103" mass="11875">MIKYSINLLTLLLSMWLVTASASSKLDHDEALRLSQSGQILSFQTLLNDADKRYPQSHLLEVKLKQKHGRFVYKVELLTPAKEVRKLRYDAQSGELLKDEEDD</sequence>
<accession>A0ABT7SLC3</accession>
<proteinExistence type="predicted"/>
<feature type="chain" id="PRO_5045054778" evidence="1">
    <location>
        <begin position="23"/>
        <end position="103"/>
    </location>
</feature>
<dbReference type="RefSeq" id="WP_289409611.1">
    <property type="nucleotide sequence ID" value="NZ_JAUCDY010000001.1"/>
</dbReference>
<dbReference type="Pfam" id="PF03413">
    <property type="entry name" value="PepSY"/>
    <property type="match status" value="1"/>
</dbReference>
<dbReference type="Proteomes" id="UP001241056">
    <property type="component" value="Unassembled WGS sequence"/>
</dbReference>
<evidence type="ECO:0000313" key="4">
    <source>
        <dbReference type="Proteomes" id="UP001241056"/>
    </source>
</evidence>
<feature type="signal peptide" evidence="1">
    <location>
        <begin position="1"/>
        <end position="22"/>
    </location>
</feature>